<dbReference type="Proteomes" id="UP000242180">
    <property type="component" value="Unassembled WGS sequence"/>
</dbReference>
<feature type="transmembrane region" description="Helical" evidence="2">
    <location>
        <begin position="339"/>
        <end position="360"/>
    </location>
</feature>
<dbReference type="InParanoid" id="A0A1X2HK61"/>
<feature type="compositionally biased region" description="Basic and acidic residues" evidence="1">
    <location>
        <begin position="216"/>
        <end position="262"/>
    </location>
</feature>
<dbReference type="EMBL" id="MCGN01000003">
    <property type="protein sequence ID" value="ORY99392.1"/>
    <property type="molecule type" value="Genomic_DNA"/>
</dbReference>
<protein>
    <submittedName>
        <fullName evidence="3">Uncharacterized protein</fullName>
    </submittedName>
</protein>
<keyword evidence="2" id="KW-0812">Transmembrane</keyword>
<evidence type="ECO:0000256" key="1">
    <source>
        <dbReference type="SAM" id="MobiDB-lite"/>
    </source>
</evidence>
<dbReference type="OrthoDB" id="3981028at2759"/>
<organism evidence="3 4">
    <name type="scientific">Syncephalastrum racemosum</name>
    <name type="common">Filamentous fungus</name>
    <dbReference type="NCBI Taxonomy" id="13706"/>
    <lineage>
        <taxon>Eukaryota</taxon>
        <taxon>Fungi</taxon>
        <taxon>Fungi incertae sedis</taxon>
        <taxon>Mucoromycota</taxon>
        <taxon>Mucoromycotina</taxon>
        <taxon>Mucoromycetes</taxon>
        <taxon>Mucorales</taxon>
        <taxon>Syncephalastraceae</taxon>
        <taxon>Syncephalastrum</taxon>
    </lineage>
</organism>
<gene>
    <name evidence="3" type="ORF">BCR43DRAFT_489205</name>
</gene>
<evidence type="ECO:0000313" key="3">
    <source>
        <dbReference type="EMBL" id="ORY99392.1"/>
    </source>
</evidence>
<evidence type="ECO:0000256" key="2">
    <source>
        <dbReference type="SAM" id="Phobius"/>
    </source>
</evidence>
<keyword evidence="2" id="KW-1133">Transmembrane helix</keyword>
<keyword evidence="2" id="KW-0472">Membrane</keyword>
<name>A0A1X2HK61_SYNRA</name>
<feature type="region of interest" description="Disordered" evidence="1">
    <location>
        <begin position="216"/>
        <end position="322"/>
    </location>
</feature>
<dbReference type="AlphaFoldDB" id="A0A1X2HK61"/>
<sequence>MSKSVQANYEKALRLFLLTKYTPAATQCVKTLQQLPAESTPEFEGVRYSAYMLYLNIAATLITQGKTTHHTAQALSLSPSSVQSYEQFVHGVWQFLVSGYGVAGYVDPRLVLACLTMTLKLKVAPVGRQVAEQWYATLDDGTIEYLSSSPRENDNDVYADACLKAIETYATQILPAMNDYESALSFVQYNAILDDDRKEALQSQIQQLQADAQRERQAKLEQKKRAAEQQQRQRELEEKRRQEEKTRQLAQAEAKKQEEAEASRFANVSESSASSSNSSSSTSMMTPSTTPGGSSSSSSSSRNSGSTESKREVIHRAPRSMATSMDQNLEAVKSWLRQLYTTSTAASFTFLLVVFAFLGLMRGFRGRLSQPLKTILSKLWQTAQMGTKVTYL</sequence>
<feature type="compositionally biased region" description="Low complexity" evidence="1">
    <location>
        <begin position="269"/>
        <end position="307"/>
    </location>
</feature>
<reference evidence="3 4" key="1">
    <citation type="submission" date="2016-07" db="EMBL/GenBank/DDBJ databases">
        <title>Pervasive Adenine N6-methylation of Active Genes in Fungi.</title>
        <authorList>
            <consortium name="DOE Joint Genome Institute"/>
            <person name="Mondo S.J."/>
            <person name="Dannebaum R.O."/>
            <person name="Kuo R.C."/>
            <person name="Labutti K."/>
            <person name="Haridas S."/>
            <person name="Kuo A."/>
            <person name="Salamov A."/>
            <person name="Ahrendt S.R."/>
            <person name="Lipzen A."/>
            <person name="Sullivan W."/>
            <person name="Andreopoulos W.B."/>
            <person name="Clum A."/>
            <person name="Lindquist E."/>
            <person name="Daum C."/>
            <person name="Ramamoorthy G.K."/>
            <person name="Gryganskyi A."/>
            <person name="Culley D."/>
            <person name="Magnuson J.K."/>
            <person name="James T.Y."/>
            <person name="O'Malley M.A."/>
            <person name="Stajich J.E."/>
            <person name="Spatafora J.W."/>
            <person name="Visel A."/>
            <person name="Grigoriev I.V."/>
        </authorList>
    </citation>
    <scope>NUCLEOTIDE SEQUENCE [LARGE SCALE GENOMIC DNA]</scope>
    <source>
        <strain evidence="3 4">NRRL 2496</strain>
    </source>
</reference>
<keyword evidence="4" id="KW-1185">Reference proteome</keyword>
<accession>A0A1X2HK61</accession>
<proteinExistence type="predicted"/>
<evidence type="ECO:0000313" key="4">
    <source>
        <dbReference type="Proteomes" id="UP000242180"/>
    </source>
</evidence>
<dbReference type="STRING" id="13706.A0A1X2HK61"/>
<comment type="caution">
    <text evidence="3">The sequence shown here is derived from an EMBL/GenBank/DDBJ whole genome shotgun (WGS) entry which is preliminary data.</text>
</comment>
<dbReference type="OMA" id="VAMNIEL"/>